<dbReference type="AlphaFoldDB" id="A0A8H6HMW0"/>
<dbReference type="OrthoDB" id="10591878at2759"/>
<dbReference type="Proteomes" id="UP000521943">
    <property type="component" value="Unassembled WGS sequence"/>
</dbReference>
<dbReference type="EMBL" id="JACGCI010000060">
    <property type="protein sequence ID" value="KAF6749964.1"/>
    <property type="molecule type" value="Genomic_DNA"/>
</dbReference>
<proteinExistence type="predicted"/>
<feature type="region of interest" description="Disordered" evidence="1">
    <location>
        <begin position="1"/>
        <end position="84"/>
    </location>
</feature>
<evidence type="ECO:0000313" key="3">
    <source>
        <dbReference type="Proteomes" id="UP000521943"/>
    </source>
</evidence>
<evidence type="ECO:0000256" key="1">
    <source>
        <dbReference type="SAM" id="MobiDB-lite"/>
    </source>
</evidence>
<accession>A0A8H6HMW0</accession>
<feature type="region of interest" description="Disordered" evidence="1">
    <location>
        <begin position="105"/>
        <end position="127"/>
    </location>
</feature>
<feature type="compositionally biased region" description="Polar residues" evidence="1">
    <location>
        <begin position="22"/>
        <end position="38"/>
    </location>
</feature>
<gene>
    <name evidence="2" type="ORF">DFP72DRAFT_1173267</name>
</gene>
<reference evidence="2 3" key="1">
    <citation type="submission" date="2020-07" db="EMBL/GenBank/DDBJ databases">
        <title>Comparative genomics of pyrophilous fungi reveals a link between fire events and developmental genes.</title>
        <authorList>
            <consortium name="DOE Joint Genome Institute"/>
            <person name="Steindorff A.S."/>
            <person name="Carver A."/>
            <person name="Calhoun S."/>
            <person name="Stillman K."/>
            <person name="Liu H."/>
            <person name="Lipzen A."/>
            <person name="Pangilinan J."/>
            <person name="Labutti K."/>
            <person name="Bruns T.D."/>
            <person name="Grigoriev I.V."/>
        </authorList>
    </citation>
    <scope>NUCLEOTIDE SEQUENCE [LARGE SCALE GENOMIC DNA]</scope>
    <source>
        <strain evidence="2 3">CBS 144469</strain>
    </source>
</reference>
<organism evidence="2 3">
    <name type="scientific">Ephemerocybe angulata</name>
    <dbReference type="NCBI Taxonomy" id="980116"/>
    <lineage>
        <taxon>Eukaryota</taxon>
        <taxon>Fungi</taxon>
        <taxon>Dikarya</taxon>
        <taxon>Basidiomycota</taxon>
        <taxon>Agaricomycotina</taxon>
        <taxon>Agaricomycetes</taxon>
        <taxon>Agaricomycetidae</taxon>
        <taxon>Agaricales</taxon>
        <taxon>Agaricineae</taxon>
        <taxon>Psathyrellaceae</taxon>
        <taxon>Ephemerocybe</taxon>
    </lineage>
</organism>
<comment type="caution">
    <text evidence="2">The sequence shown here is derived from an EMBL/GenBank/DDBJ whole genome shotgun (WGS) entry which is preliminary data.</text>
</comment>
<feature type="compositionally biased region" description="Polar residues" evidence="1">
    <location>
        <begin position="116"/>
        <end position="127"/>
    </location>
</feature>
<sequence>MSGPPGDSSSHSSTSTPESSSLRFNQKAYYSTGSSHNQPFGDMHADTINAQFHLTHIHGSPGTPTPAAEEPEDLTPPITMGETYKGVSAPLEDKLSKAIQGFMSNAHSRLMPPTSPGTSTENGTNGA</sequence>
<feature type="compositionally biased region" description="Low complexity" evidence="1">
    <location>
        <begin position="1"/>
        <end position="21"/>
    </location>
</feature>
<name>A0A8H6HMW0_9AGAR</name>
<protein>
    <submittedName>
        <fullName evidence="2">Uncharacterized protein</fullName>
    </submittedName>
</protein>
<evidence type="ECO:0000313" key="2">
    <source>
        <dbReference type="EMBL" id="KAF6749964.1"/>
    </source>
</evidence>
<keyword evidence="3" id="KW-1185">Reference proteome</keyword>